<dbReference type="AlphaFoldDB" id="A0A8H4VHM7"/>
<feature type="transmembrane region" description="Helical" evidence="1">
    <location>
        <begin position="140"/>
        <end position="160"/>
    </location>
</feature>
<keyword evidence="1" id="KW-1133">Transmembrane helix</keyword>
<evidence type="ECO:0000313" key="3">
    <source>
        <dbReference type="Proteomes" id="UP000521872"/>
    </source>
</evidence>
<dbReference type="EMBL" id="JAACJL010000058">
    <property type="protein sequence ID" value="KAF4610631.1"/>
    <property type="molecule type" value="Genomic_DNA"/>
</dbReference>
<protein>
    <submittedName>
        <fullName evidence="2">Uncharacterized protein</fullName>
    </submittedName>
</protein>
<feature type="transmembrane region" description="Helical" evidence="1">
    <location>
        <begin position="98"/>
        <end position="128"/>
    </location>
</feature>
<feature type="transmembrane region" description="Helical" evidence="1">
    <location>
        <begin position="55"/>
        <end position="78"/>
    </location>
</feature>
<evidence type="ECO:0000313" key="2">
    <source>
        <dbReference type="EMBL" id="KAF4610631.1"/>
    </source>
</evidence>
<evidence type="ECO:0000256" key="1">
    <source>
        <dbReference type="SAM" id="Phobius"/>
    </source>
</evidence>
<accession>A0A8H4VHM7</accession>
<name>A0A8H4VHM7_9AGAR</name>
<feature type="transmembrane region" description="Helical" evidence="1">
    <location>
        <begin position="180"/>
        <end position="200"/>
    </location>
</feature>
<comment type="caution">
    <text evidence="2">The sequence shown here is derived from an EMBL/GenBank/DDBJ whole genome shotgun (WGS) entry which is preliminary data.</text>
</comment>
<keyword evidence="3" id="KW-1185">Reference proteome</keyword>
<sequence>MSSLDDSDIPSVSFQKAELDGFVESNMLTVFLTGIYTMVYCWTFYIYLQRKAAHHISILGVITVIYVLSFVPSAIIWYQTKLTFIDNGDNMLDAFNFMYNSLSISFLNTITDTCQNLVIILADGLLMWRCYLVWTGSRQIAYIPCALWLIEGILVITVTAADVSGINDFSDAHGNLMNGLSSAFFFTSALTSLIATYLIAYRIYVTSQFTGTSKRRFKNVIDIVVQSSAVYTLSILAMAIYDVIPFSDSDSGTIALDLAVDYAGSLSNLLIGMMPTLMVARVAMSSENDDTTIVMAPGKPSAIHFQSRGAEFRESWESVESGKRLDLGVEKWKKDLLQLDRV</sequence>
<organism evidence="2 3">
    <name type="scientific">Agrocybe pediades</name>
    <dbReference type="NCBI Taxonomy" id="84607"/>
    <lineage>
        <taxon>Eukaryota</taxon>
        <taxon>Fungi</taxon>
        <taxon>Dikarya</taxon>
        <taxon>Basidiomycota</taxon>
        <taxon>Agaricomycotina</taxon>
        <taxon>Agaricomycetes</taxon>
        <taxon>Agaricomycetidae</taxon>
        <taxon>Agaricales</taxon>
        <taxon>Agaricineae</taxon>
        <taxon>Strophariaceae</taxon>
        <taxon>Agrocybe</taxon>
    </lineage>
</organism>
<keyword evidence="1" id="KW-0812">Transmembrane</keyword>
<dbReference type="Proteomes" id="UP000521872">
    <property type="component" value="Unassembled WGS sequence"/>
</dbReference>
<keyword evidence="1" id="KW-0472">Membrane</keyword>
<reference evidence="2 3" key="1">
    <citation type="submission" date="2019-12" db="EMBL/GenBank/DDBJ databases">
        <authorList>
            <person name="Floudas D."/>
            <person name="Bentzer J."/>
            <person name="Ahren D."/>
            <person name="Johansson T."/>
            <person name="Persson P."/>
            <person name="Tunlid A."/>
        </authorList>
    </citation>
    <scope>NUCLEOTIDE SEQUENCE [LARGE SCALE GENOMIC DNA]</scope>
    <source>
        <strain evidence="2 3">CBS 102.39</strain>
    </source>
</reference>
<proteinExistence type="predicted"/>
<feature type="transmembrane region" description="Helical" evidence="1">
    <location>
        <begin position="28"/>
        <end position="48"/>
    </location>
</feature>
<gene>
    <name evidence="2" type="ORF">D9613_007336</name>
</gene>
<feature type="transmembrane region" description="Helical" evidence="1">
    <location>
        <begin position="220"/>
        <end position="241"/>
    </location>
</feature>